<comment type="subcellular location">
    <subcellularLocation>
        <location evidence="1 6">Membrane</location>
        <topology evidence="1 6">Multi-pass membrane protein</topology>
    </subcellularLocation>
</comment>
<dbReference type="InterPro" id="IPR004345">
    <property type="entry name" value="TB2_DP1_HVA22"/>
</dbReference>
<gene>
    <name evidence="7" type="primary">Reep5</name>
    <name evidence="7" type="ORF">T10_11316</name>
</gene>
<sequence length="169" mass="20378">MISDDVCIVPKWQILFNIFERILPMRFAMKIHLLEKFLVKLKKRVVKIAIKLQHYICIGICDFEVLCNLICFCYPAIKTVVEMEDKEKINFNQLMFYWVVYGLFTIADFFYDFTSHIFPFCWLLKCIFFFWFFMPSCCAARKLYEKLIQPLYSQFFLFNNPGKEITIAE</sequence>
<evidence type="ECO:0000256" key="1">
    <source>
        <dbReference type="ARBA" id="ARBA00004141"/>
    </source>
</evidence>
<keyword evidence="3 6" id="KW-0812">Transmembrane</keyword>
<keyword evidence="7" id="KW-0675">Receptor</keyword>
<dbReference type="OrthoDB" id="5913021at2759"/>
<reference evidence="7 8" key="1">
    <citation type="submission" date="2015-01" db="EMBL/GenBank/DDBJ databases">
        <title>Evolution of Trichinella species and genotypes.</title>
        <authorList>
            <person name="Korhonen P.K."/>
            <person name="Edoardo P."/>
            <person name="Giuseppe L.R."/>
            <person name="Gasser R.B."/>
        </authorList>
    </citation>
    <scope>NUCLEOTIDE SEQUENCE [LARGE SCALE GENOMIC DNA]</scope>
    <source>
        <strain evidence="7">ISS1980</strain>
    </source>
</reference>
<evidence type="ECO:0000256" key="2">
    <source>
        <dbReference type="ARBA" id="ARBA00008573"/>
    </source>
</evidence>
<keyword evidence="5 6" id="KW-0472">Membrane</keyword>
<evidence type="ECO:0000256" key="3">
    <source>
        <dbReference type="ARBA" id="ARBA00022692"/>
    </source>
</evidence>
<dbReference type="AlphaFoldDB" id="A0A0V1MLM2"/>
<organism evidence="7 8">
    <name type="scientific">Trichinella papuae</name>
    <dbReference type="NCBI Taxonomy" id="268474"/>
    <lineage>
        <taxon>Eukaryota</taxon>
        <taxon>Metazoa</taxon>
        <taxon>Ecdysozoa</taxon>
        <taxon>Nematoda</taxon>
        <taxon>Enoplea</taxon>
        <taxon>Dorylaimia</taxon>
        <taxon>Trichinellida</taxon>
        <taxon>Trichinellidae</taxon>
        <taxon>Trichinella</taxon>
    </lineage>
</organism>
<dbReference type="Proteomes" id="UP000054843">
    <property type="component" value="Unassembled WGS sequence"/>
</dbReference>
<comment type="similarity">
    <text evidence="2 6">Belongs to the DP1 family.</text>
</comment>
<evidence type="ECO:0000313" key="7">
    <source>
        <dbReference type="EMBL" id="KRZ72701.1"/>
    </source>
</evidence>
<dbReference type="PANTHER" id="PTHR12300:SF161">
    <property type="entry name" value="RECEPTOR EXPRESSION-ENHANCING PROTEIN"/>
    <property type="match status" value="1"/>
</dbReference>
<dbReference type="GO" id="GO:0016020">
    <property type="term" value="C:membrane"/>
    <property type="evidence" value="ECO:0007669"/>
    <property type="project" value="UniProtKB-SubCell"/>
</dbReference>
<proteinExistence type="inferred from homology"/>
<feature type="transmembrane region" description="Helical" evidence="6">
    <location>
        <begin position="94"/>
        <end position="111"/>
    </location>
</feature>
<comment type="caution">
    <text evidence="7">The sequence shown here is derived from an EMBL/GenBank/DDBJ whole genome shotgun (WGS) entry which is preliminary data.</text>
</comment>
<dbReference type="Pfam" id="PF03134">
    <property type="entry name" value="TB2_DP1_HVA22"/>
    <property type="match status" value="1"/>
</dbReference>
<evidence type="ECO:0000256" key="6">
    <source>
        <dbReference type="RuleBase" id="RU362006"/>
    </source>
</evidence>
<accession>A0A0V1MLM2</accession>
<evidence type="ECO:0000256" key="5">
    <source>
        <dbReference type="ARBA" id="ARBA00023136"/>
    </source>
</evidence>
<keyword evidence="8" id="KW-1185">Reference proteome</keyword>
<feature type="transmembrane region" description="Helical" evidence="6">
    <location>
        <begin position="117"/>
        <end position="134"/>
    </location>
</feature>
<dbReference type="PANTHER" id="PTHR12300">
    <property type="entry name" value="HVA22-LIKE PROTEINS"/>
    <property type="match status" value="1"/>
</dbReference>
<dbReference type="EMBL" id="JYDO01000074">
    <property type="protein sequence ID" value="KRZ72701.1"/>
    <property type="molecule type" value="Genomic_DNA"/>
</dbReference>
<name>A0A0V1MLM2_9BILA</name>
<keyword evidence="4 6" id="KW-1133">Transmembrane helix</keyword>
<evidence type="ECO:0000256" key="4">
    <source>
        <dbReference type="ARBA" id="ARBA00022989"/>
    </source>
</evidence>
<protein>
    <recommendedName>
        <fullName evidence="6">Receptor expression-enhancing protein</fullName>
    </recommendedName>
</protein>
<evidence type="ECO:0000313" key="8">
    <source>
        <dbReference type="Proteomes" id="UP000054843"/>
    </source>
</evidence>